<dbReference type="EMBL" id="VSRR010026443">
    <property type="protein sequence ID" value="MPC67579.1"/>
    <property type="molecule type" value="Genomic_DNA"/>
</dbReference>
<protein>
    <submittedName>
        <fullName evidence="1">Uncharacterized protein</fullName>
    </submittedName>
</protein>
<sequence>MQKGKNIPIMQGLHYPLFCPNLHPLSLVLLQASSHRHRRANYFPSKIYLSHGILHCQNPWPQKDPPVAEGLGTRANEEA</sequence>
<organism evidence="1 2">
    <name type="scientific">Portunus trituberculatus</name>
    <name type="common">Swimming crab</name>
    <name type="synonym">Neptunus trituberculatus</name>
    <dbReference type="NCBI Taxonomy" id="210409"/>
    <lineage>
        <taxon>Eukaryota</taxon>
        <taxon>Metazoa</taxon>
        <taxon>Ecdysozoa</taxon>
        <taxon>Arthropoda</taxon>
        <taxon>Crustacea</taxon>
        <taxon>Multicrustacea</taxon>
        <taxon>Malacostraca</taxon>
        <taxon>Eumalacostraca</taxon>
        <taxon>Eucarida</taxon>
        <taxon>Decapoda</taxon>
        <taxon>Pleocyemata</taxon>
        <taxon>Brachyura</taxon>
        <taxon>Eubrachyura</taxon>
        <taxon>Portunoidea</taxon>
        <taxon>Portunidae</taxon>
        <taxon>Portuninae</taxon>
        <taxon>Portunus</taxon>
    </lineage>
</organism>
<evidence type="ECO:0000313" key="1">
    <source>
        <dbReference type="EMBL" id="MPC67579.1"/>
    </source>
</evidence>
<reference evidence="1 2" key="1">
    <citation type="submission" date="2019-05" db="EMBL/GenBank/DDBJ databases">
        <title>Another draft genome of Portunus trituberculatus and its Hox gene families provides insights of decapod evolution.</title>
        <authorList>
            <person name="Jeong J.-H."/>
            <person name="Song I."/>
            <person name="Kim S."/>
            <person name="Choi T."/>
            <person name="Kim D."/>
            <person name="Ryu S."/>
            <person name="Kim W."/>
        </authorList>
    </citation>
    <scope>NUCLEOTIDE SEQUENCE [LARGE SCALE GENOMIC DNA]</scope>
    <source>
        <tissue evidence="1">Muscle</tissue>
    </source>
</reference>
<name>A0A5B7HCQ7_PORTR</name>
<accession>A0A5B7HCQ7</accession>
<dbReference type="Proteomes" id="UP000324222">
    <property type="component" value="Unassembled WGS sequence"/>
</dbReference>
<proteinExistence type="predicted"/>
<keyword evidence="2" id="KW-1185">Reference proteome</keyword>
<gene>
    <name evidence="1" type="ORF">E2C01_061755</name>
</gene>
<evidence type="ECO:0000313" key="2">
    <source>
        <dbReference type="Proteomes" id="UP000324222"/>
    </source>
</evidence>
<comment type="caution">
    <text evidence="1">The sequence shown here is derived from an EMBL/GenBank/DDBJ whole genome shotgun (WGS) entry which is preliminary data.</text>
</comment>
<dbReference type="AlphaFoldDB" id="A0A5B7HCQ7"/>